<evidence type="ECO:0000313" key="2">
    <source>
        <dbReference type="Proteomes" id="UP000003824"/>
    </source>
</evidence>
<organism evidence="1 2">
    <name type="scientific">Streptomyces viridosporus (strain ATCC 14672 / DSM 40746 / JCM 4963 / KCTC 9882 / NRRL B-12104 / FH 1290)</name>
    <name type="common">Streptomyces ghanaensis</name>
    <dbReference type="NCBI Taxonomy" id="566461"/>
    <lineage>
        <taxon>Bacteria</taxon>
        <taxon>Bacillati</taxon>
        <taxon>Actinomycetota</taxon>
        <taxon>Actinomycetes</taxon>
        <taxon>Kitasatosporales</taxon>
        <taxon>Streptomycetaceae</taxon>
        <taxon>Streptomyces</taxon>
    </lineage>
</organism>
<evidence type="ECO:0000313" key="1">
    <source>
        <dbReference type="EMBL" id="EFE72267.2"/>
    </source>
</evidence>
<dbReference type="RefSeq" id="WP_004993735.1">
    <property type="nucleotide sequence ID" value="NZ_DS999641.1"/>
</dbReference>
<dbReference type="EMBL" id="DS999641">
    <property type="protein sequence ID" value="EFE72267.2"/>
    <property type="molecule type" value="Genomic_DNA"/>
</dbReference>
<sequence length="85" mass="9817">MLSLAATILESEEPEVRRYPMLRHLSGLTSRWTTRWLCCAVPVWWPTDDEVTLFKCAEVRTHRYLYRGNKIPSPWPNGTTIAAAV</sequence>
<dbReference type="AlphaFoldDB" id="D5ZNY6"/>
<accession>D5ZNY6</accession>
<dbReference type="Proteomes" id="UP000003824">
    <property type="component" value="Unassembled WGS sequence"/>
</dbReference>
<proteinExistence type="predicted"/>
<name>D5ZNY6_STRV1</name>
<reference evidence="2" key="1">
    <citation type="submission" date="2008-12" db="EMBL/GenBank/DDBJ databases">
        <title>Annotation of Streptomyces ghanaensis ATCC 14672.</title>
        <authorList>
            <consortium name="The Broad Institute Genome Sequencing Platform"/>
            <consortium name="Broad Institute Microbial Sequencing Center"/>
            <person name="Fischbach M."/>
            <person name="Ward D."/>
            <person name="Young S."/>
            <person name="Kodira C.D."/>
            <person name="Zeng Q."/>
            <person name="Koehrsen M."/>
            <person name="Godfrey P."/>
            <person name="Alvarado L."/>
            <person name="Berlin A.M."/>
            <person name="Borenstein D."/>
            <person name="Chen Z."/>
            <person name="Engels R."/>
            <person name="Freedman E."/>
            <person name="Gellesch M."/>
            <person name="Goldberg J."/>
            <person name="Griggs A."/>
            <person name="Gujja S."/>
            <person name="Heiman D.I."/>
            <person name="Hepburn T.A."/>
            <person name="Howarth C."/>
            <person name="Jen D."/>
            <person name="Larson L."/>
            <person name="Lewis B."/>
            <person name="Mehta T."/>
            <person name="Park D."/>
            <person name="Pearson M."/>
            <person name="Roberts A."/>
            <person name="Saif S."/>
            <person name="Shea T.D."/>
            <person name="Shenoy N."/>
            <person name="Sisk P."/>
            <person name="Stolte C."/>
            <person name="Sykes S.N."/>
            <person name="Walk T."/>
            <person name="White J."/>
            <person name="Yandava C."/>
            <person name="Straight P."/>
            <person name="Clardy J."/>
            <person name="Hung D."/>
            <person name="Kolter R."/>
            <person name="Mekalanos J."/>
            <person name="Walker S."/>
            <person name="Walsh C.T."/>
            <person name="Wieland B.L.C."/>
            <person name="Ilzarbe M."/>
            <person name="Galagan J."/>
            <person name="Nusbaum C."/>
            <person name="Birren B."/>
        </authorList>
    </citation>
    <scope>NUCLEOTIDE SEQUENCE [LARGE SCALE GENOMIC DNA]</scope>
    <source>
        <strain evidence="2">ATCC 14672 / DSM 40746 / JCM 4963 / KCTC 9882 / NRRL B-12104 / FH 1290</strain>
    </source>
</reference>
<protein>
    <submittedName>
        <fullName evidence="1">Predicted protein</fullName>
    </submittedName>
</protein>
<gene>
    <name evidence="1" type="ORF">SSFG_07502</name>
</gene>